<dbReference type="AlphaFoldDB" id="A0AAV9ZHD4"/>
<dbReference type="InterPro" id="IPR011009">
    <property type="entry name" value="Kinase-like_dom_sf"/>
</dbReference>
<comment type="caution">
    <text evidence="2">The sequence shown here is derived from an EMBL/GenBank/DDBJ whole genome shotgun (WGS) entry which is preliminary data.</text>
</comment>
<evidence type="ECO:0000313" key="3">
    <source>
        <dbReference type="Proteomes" id="UP001362999"/>
    </source>
</evidence>
<organism evidence="2 3">
    <name type="scientific">Favolaschia claudopus</name>
    <dbReference type="NCBI Taxonomy" id="2862362"/>
    <lineage>
        <taxon>Eukaryota</taxon>
        <taxon>Fungi</taxon>
        <taxon>Dikarya</taxon>
        <taxon>Basidiomycota</taxon>
        <taxon>Agaricomycotina</taxon>
        <taxon>Agaricomycetes</taxon>
        <taxon>Agaricomycetidae</taxon>
        <taxon>Agaricales</taxon>
        <taxon>Marasmiineae</taxon>
        <taxon>Mycenaceae</taxon>
        <taxon>Favolaschia</taxon>
    </lineage>
</organism>
<evidence type="ECO:0000313" key="2">
    <source>
        <dbReference type="EMBL" id="KAK6983828.1"/>
    </source>
</evidence>
<keyword evidence="3" id="KW-1185">Reference proteome</keyword>
<feature type="non-terminal residue" evidence="2">
    <location>
        <position position="1"/>
    </location>
</feature>
<dbReference type="EMBL" id="JAWWNJ010000147">
    <property type="protein sequence ID" value="KAK6983828.1"/>
    <property type="molecule type" value="Genomic_DNA"/>
</dbReference>
<dbReference type="Pfam" id="PF01636">
    <property type="entry name" value="APH"/>
    <property type="match status" value="1"/>
</dbReference>
<accession>A0AAV9ZHD4</accession>
<reference evidence="2 3" key="1">
    <citation type="journal article" date="2024" name="J Genomics">
        <title>Draft genome sequencing and assembly of Favolaschia claudopus CIRM-BRFM 2984 isolated from oak limbs.</title>
        <authorList>
            <person name="Navarro D."/>
            <person name="Drula E."/>
            <person name="Chaduli D."/>
            <person name="Cazenave R."/>
            <person name="Ahrendt S."/>
            <person name="Wang J."/>
            <person name="Lipzen A."/>
            <person name="Daum C."/>
            <person name="Barry K."/>
            <person name="Grigoriev I.V."/>
            <person name="Favel A."/>
            <person name="Rosso M.N."/>
            <person name="Martin F."/>
        </authorList>
    </citation>
    <scope>NUCLEOTIDE SEQUENCE [LARGE SCALE GENOMIC DNA]</scope>
    <source>
        <strain evidence="2 3">CIRM-BRFM 2984</strain>
    </source>
</reference>
<dbReference type="Proteomes" id="UP001362999">
    <property type="component" value="Unassembled WGS sequence"/>
</dbReference>
<dbReference type="InterPro" id="IPR002575">
    <property type="entry name" value="Aminoglycoside_PTrfase"/>
</dbReference>
<sequence>SLNIEISGTRFSVTRSALQGNNAVVYQGSEGDFAKTPLTGTLEREAQFTAIVSVGQRKAHGEDTCTGTEWLITTAAQGKVFNQTPAFLAVKSSKDDCLALADTAAGLAVAKAESIFDATLPNGNGKGVVHGDLNAGNIFFDDQVSQVLTLIDWGSAANKTSFPTTVPIRQAGISFRALC</sequence>
<protein>
    <submittedName>
        <fullName evidence="2">APH domain-containing protein</fullName>
    </submittedName>
</protein>
<gene>
    <name evidence="2" type="ORF">R3P38DRAFT_2577792</name>
</gene>
<proteinExistence type="predicted"/>
<name>A0AAV9ZHD4_9AGAR</name>
<feature type="domain" description="Aminoglycoside phosphotransferase" evidence="1">
    <location>
        <begin position="106"/>
        <end position="156"/>
    </location>
</feature>
<dbReference type="SUPFAM" id="SSF56112">
    <property type="entry name" value="Protein kinase-like (PK-like)"/>
    <property type="match status" value="1"/>
</dbReference>
<evidence type="ECO:0000259" key="1">
    <source>
        <dbReference type="Pfam" id="PF01636"/>
    </source>
</evidence>
<dbReference type="Gene3D" id="3.90.1200.10">
    <property type="match status" value="1"/>
</dbReference>